<name>A0ABP6W1P6_9ACTN</name>
<evidence type="ECO:0000313" key="3">
    <source>
        <dbReference type="Proteomes" id="UP001500301"/>
    </source>
</evidence>
<dbReference type="EMBL" id="BAABBB010000018">
    <property type="protein sequence ID" value="GAA3544475.1"/>
    <property type="molecule type" value="Genomic_DNA"/>
</dbReference>
<accession>A0ABP6W1P6</accession>
<feature type="chain" id="PRO_5046302246" description="Imelysin-like domain-containing protein" evidence="1">
    <location>
        <begin position="26"/>
        <end position="324"/>
    </location>
</feature>
<dbReference type="Proteomes" id="UP001500301">
    <property type="component" value="Unassembled WGS sequence"/>
</dbReference>
<dbReference type="PROSITE" id="PS51257">
    <property type="entry name" value="PROKAR_LIPOPROTEIN"/>
    <property type="match status" value="1"/>
</dbReference>
<keyword evidence="3" id="KW-1185">Reference proteome</keyword>
<keyword evidence="1" id="KW-0732">Signal</keyword>
<evidence type="ECO:0008006" key="4">
    <source>
        <dbReference type="Google" id="ProtNLM"/>
    </source>
</evidence>
<comment type="caution">
    <text evidence="2">The sequence shown here is derived from an EMBL/GenBank/DDBJ whole genome shotgun (WGS) entry which is preliminary data.</text>
</comment>
<organism evidence="2 3">
    <name type="scientific">Nocardioides daeguensis</name>
    <dbReference type="NCBI Taxonomy" id="908359"/>
    <lineage>
        <taxon>Bacteria</taxon>
        <taxon>Bacillati</taxon>
        <taxon>Actinomycetota</taxon>
        <taxon>Actinomycetes</taxon>
        <taxon>Propionibacteriales</taxon>
        <taxon>Nocardioidaceae</taxon>
        <taxon>Nocardioides</taxon>
    </lineage>
</organism>
<gene>
    <name evidence="2" type="ORF">GCM10022263_34440</name>
</gene>
<evidence type="ECO:0000313" key="2">
    <source>
        <dbReference type="EMBL" id="GAA3544475.1"/>
    </source>
</evidence>
<evidence type="ECO:0000256" key="1">
    <source>
        <dbReference type="SAM" id="SignalP"/>
    </source>
</evidence>
<sequence length="324" mass="34768">MVMDTTKYRWVAAWAAATLTTTVLAGCGTQVADGTNAEASSHYSGADVRAEAQRVYESFAGTQDQQDAAYVVQTYTRNGPLDECLAQRGYPEWDWSLSRPYASPYDALRPSVWFAEPGDRIYSENEIATRPFAEAEKVMNADDRWPAGFSKTVLECEDSIKPASDTEVENASRPAGSAKLIESWRTALTEVGEKLGGSFDAYFDCMAAADLTALKANGASYDDLAAVMAGEADKAGPPPAADQDPSTYSDAWKGFLATEDQVLAADTACRSDVYDANIGKVMATITDFSESHADEIAAARKGWDEVVAKAAQLGYHGQVGPLGK</sequence>
<feature type="signal peptide" evidence="1">
    <location>
        <begin position="1"/>
        <end position="25"/>
    </location>
</feature>
<reference evidence="3" key="1">
    <citation type="journal article" date="2019" name="Int. J. Syst. Evol. Microbiol.">
        <title>The Global Catalogue of Microorganisms (GCM) 10K type strain sequencing project: providing services to taxonomists for standard genome sequencing and annotation.</title>
        <authorList>
            <consortium name="The Broad Institute Genomics Platform"/>
            <consortium name="The Broad Institute Genome Sequencing Center for Infectious Disease"/>
            <person name="Wu L."/>
            <person name="Ma J."/>
        </authorList>
    </citation>
    <scope>NUCLEOTIDE SEQUENCE [LARGE SCALE GENOMIC DNA]</scope>
    <source>
        <strain evidence="3">JCM 17460</strain>
    </source>
</reference>
<proteinExistence type="predicted"/>
<protein>
    <recommendedName>
        <fullName evidence="4">Imelysin-like domain-containing protein</fullName>
    </recommendedName>
</protein>